<feature type="transmembrane region" description="Helical" evidence="1">
    <location>
        <begin position="75"/>
        <end position="97"/>
    </location>
</feature>
<evidence type="ECO:0000313" key="3">
    <source>
        <dbReference type="Proteomes" id="UP000008561"/>
    </source>
</evidence>
<organism evidence="2 3">
    <name type="scientific">Desulfosudis oleivorans (strain DSM 6200 / JCM 39069 / Hxd3)</name>
    <name type="common">Desulfococcus oleovorans</name>
    <dbReference type="NCBI Taxonomy" id="96561"/>
    <lineage>
        <taxon>Bacteria</taxon>
        <taxon>Pseudomonadati</taxon>
        <taxon>Thermodesulfobacteriota</taxon>
        <taxon>Desulfobacteria</taxon>
        <taxon>Desulfobacterales</taxon>
        <taxon>Desulfosudaceae</taxon>
        <taxon>Desulfosudis</taxon>
    </lineage>
</organism>
<feature type="transmembrane region" description="Helical" evidence="1">
    <location>
        <begin position="109"/>
        <end position="129"/>
    </location>
</feature>
<keyword evidence="1" id="KW-1133">Transmembrane helix</keyword>
<dbReference type="Proteomes" id="UP000008561">
    <property type="component" value="Chromosome"/>
</dbReference>
<dbReference type="RefSeq" id="WP_012173620.1">
    <property type="nucleotide sequence ID" value="NC_009943.1"/>
</dbReference>
<evidence type="ECO:0000313" key="2">
    <source>
        <dbReference type="EMBL" id="ABW66001.1"/>
    </source>
</evidence>
<reference evidence="2 3" key="1">
    <citation type="submission" date="2007-10" db="EMBL/GenBank/DDBJ databases">
        <title>Complete sequence of Desulfococcus oleovorans Hxd3.</title>
        <authorList>
            <consortium name="US DOE Joint Genome Institute"/>
            <person name="Copeland A."/>
            <person name="Lucas S."/>
            <person name="Lapidus A."/>
            <person name="Barry K."/>
            <person name="Glavina del Rio T."/>
            <person name="Dalin E."/>
            <person name="Tice H."/>
            <person name="Pitluck S."/>
            <person name="Kiss H."/>
            <person name="Brettin T."/>
            <person name="Bruce D."/>
            <person name="Detter J.C."/>
            <person name="Han C."/>
            <person name="Schmutz J."/>
            <person name="Larimer F."/>
            <person name="Land M."/>
            <person name="Hauser L."/>
            <person name="Kyrpides N."/>
            <person name="Kim E."/>
            <person name="Wawrik B."/>
            <person name="Richardson P."/>
        </authorList>
    </citation>
    <scope>NUCLEOTIDE SEQUENCE [LARGE SCALE GENOMIC DNA]</scope>
    <source>
        <strain evidence="3">DSM 6200 / JCM 39069 / Hxd3</strain>
    </source>
</reference>
<keyword evidence="3" id="KW-1185">Reference proteome</keyword>
<dbReference type="STRING" id="96561.Dole_0191"/>
<name>A8ZST8_DESOH</name>
<dbReference type="EMBL" id="CP000859">
    <property type="protein sequence ID" value="ABW66001.1"/>
    <property type="molecule type" value="Genomic_DNA"/>
</dbReference>
<evidence type="ECO:0000256" key="1">
    <source>
        <dbReference type="SAM" id="Phobius"/>
    </source>
</evidence>
<gene>
    <name evidence="2" type="ordered locus">Dole_0191</name>
</gene>
<sequence length="135" mass="14695">MIVSILGAVGYSVLITAIYAVAANICYFLFHGENMFANLHGYVWVEYVISAGIIFGAVFFFELTRRLLADGVRAVGYGVVAAFLYLAIAANVVHYFFFTEMMFRSVAHWAIVIGLLVVTVVVVEGVRAVSGKSNG</sequence>
<dbReference type="AlphaFoldDB" id="A8ZST8"/>
<feature type="transmembrane region" description="Helical" evidence="1">
    <location>
        <begin position="9"/>
        <end position="30"/>
    </location>
</feature>
<keyword evidence="1" id="KW-0812">Transmembrane</keyword>
<dbReference type="KEGG" id="dol:Dole_0191"/>
<feature type="transmembrane region" description="Helical" evidence="1">
    <location>
        <begin position="42"/>
        <end position="63"/>
    </location>
</feature>
<proteinExistence type="predicted"/>
<protein>
    <submittedName>
        <fullName evidence="2">Uncharacterized protein</fullName>
    </submittedName>
</protein>
<keyword evidence="1" id="KW-0472">Membrane</keyword>
<dbReference type="HOGENOM" id="CLU_1882401_0_0_7"/>
<accession>A8ZST8</accession>